<dbReference type="Gene3D" id="3.40.50.300">
    <property type="entry name" value="P-loop containing nucleotide triphosphate hydrolases"/>
    <property type="match status" value="1"/>
</dbReference>
<evidence type="ECO:0000313" key="2">
    <source>
        <dbReference type="Proteomes" id="UP001162164"/>
    </source>
</evidence>
<protein>
    <submittedName>
        <fullName evidence="1">Uncharacterized protein</fullName>
    </submittedName>
</protein>
<sequence length="59" mass="6600">MRLNGKTVPQSITKCENCCPRQLSRVCVALSRARNGLYIMGNMDMLSNQSNKLVHHGHS</sequence>
<reference evidence="1" key="1">
    <citation type="journal article" date="2023" name="Insect Mol. Biol.">
        <title>Genome sequencing provides insights into the evolution of gene families encoding plant cell wall-degrading enzymes in longhorned beetles.</title>
        <authorList>
            <person name="Shin N.R."/>
            <person name="Okamura Y."/>
            <person name="Kirsch R."/>
            <person name="Pauchet Y."/>
        </authorList>
    </citation>
    <scope>NUCLEOTIDE SEQUENCE</scope>
    <source>
        <strain evidence="1">MMC_N1</strain>
    </source>
</reference>
<accession>A0ABQ9JSJ2</accession>
<gene>
    <name evidence="1" type="ORF">NQ317_014855</name>
</gene>
<proteinExistence type="predicted"/>
<keyword evidence="2" id="KW-1185">Reference proteome</keyword>
<dbReference type="InterPro" id="IPR027417">
    <property type="entry name" value="P-loop_NTPase"/>
</dbReference>
<name>A0ABQ9JSJ2_9CUCU</name>
<organism evidence="1 2">
    <name type="scientific">Molorchus minor</name>
    <dbReference type="NCBI Taxonomy" id="1323400"/>
    <lineage>
        <taxon>Eukaryota</taxon>
        <taxon>Metazoa</taxon>
        <taxon>Ecdysozoa</taxon>
        <taxon>Arthropoda</taxon>
        <taxon>Hexapoda</taxon>
        <taxon>Insecta</taxon>
        <taxon>Pterygota</taxon>
        <taxon>Neoptera</taxon>
        <taxon>Endopterygota</taxon>
        <taxon>Coleoptera</taxon>
        <taxon>Polyphaga</taxon>
        <taxon>Cucujiformia</taxon>
        <taxon>Chrysomeloidea</taxon>
        <taxon>Cerambycidae</taxon>
        <taxon>Lamiinae</taxon>
        <taxon>Monochamini</taxon>
        <taxon>Molorchus</taxon>
    </lineage>
</organism>
<dbReference type="EMBL" id="JAPWTJ010000198">
    <property type="protein sequence ID" value="KAJ8981211.1"/>
    <property type="molecule type" value="Genomic_DNA"/>
</dbReference>
<comment type="caution">
    <text evidence="1">The sequence shown here is derived from an EMBL/GenBank/DDBJ whole genome shotgun (WGS) entry which is preliminary data.</text>
</comment>
<evidence type="ECO:0000313" key="1">
    <source>
        <dbReference type="EMBL" id="KAJ8981211.1"/>
    </source>
</evidence>
<dbReference type="Proteomes" id="UP001162164">
    <property type="component" value="Unassembled WGS sequence"/>
</dbReference>